<keyword evidence="7" id="KW-0479">Metal-binding</keyword>
<dbReference type="Gene3D" id="3.30.70.270">
    <property type="match status" value="2"/>
</dbReference>
<sequence length="1350" mass="154187">MTKTPNNKTIITTEKGPDPPFLKGLSTENWSHFVREYKHYQSLGGVKPWPELVDSVILTVISDLSKIKDFKNKQARKEAFEKVDAVFASTSVINLYDRLRKVAMDKKLNIDSLLAYTEKFRAIRDRSPSLGSVEDVTDIFIDGLHKKRLRDCVRAKCDEKTTLSEVISIATSETTRLHALKLENAALDEDESSSGEKTASSETHCQYCGKKGHTAKECRFIGGKRRYSSSSAHTPQKLFKKKQRWIKSRDPKYSRFYPDVICRKCDKKGHYAKFCKEPISSKGSGKYFIKVFSTSGFSPFRRSIEVMNTLSGKVVPTTCLLDSGTSSSTISRRLSTELGLVINSEDIHSFEMADGSVGTTLGSTSATIIVQGPEKKKLEVEENFIVIEMRENCSHEVLLSGNCIRKHELISWDQISQGEDESSTLDADLEDNVMGFPQMRYQPIEIHCDIDELKAPIEKILEDYEKEIDRNMPANVPDYSIKLKENTPVRRKLRPPPFGLEEELGEKIEDLLKDGFIVESKSSYAAPIVVVEKPDKSIRMCIDYTGLNSKIVDDVYPIPLRSVLFRSLQGMKLFATLDLKNGYYHVRVDKDSRHLTAFISHKGLFEWVRMPFGLKTAPSHFQRCVNSLFHDIIGSKILIYLDDILVFGKSEEEFISNLSEVLRRLAESNLCLNYDKCKFCLKEVKYLGFTINGEGRRVTEKRIEDMREIPPPKNKKGVQKLLGAINFVSEFIVDYSRITEPISRLLRQKTAKIEWGIEQQEAWEKIVLSLESRITLEHPVKDKQFILRTDASTTGIGGILLQNIDGKEKVISLFSKKFTPAESAWSTIEQEGFGVVYGILKNKEFLLGSEFVVETDHKNLLYIFKSEVPKLVRWRLILAPFSFSIRHIKGVDNATADFLSRIPSGNLQLKALQVSETEPQTQDSEHPEVPVKRILEVHERLGHASARATTKELKRIGFTEKNLFKRVNKEIMACISCQKNRVSKKKKFFGRLKSSQAWSTLSIDTVGPVETDEDGFKYFIVIIDDFTRFAIISPTKTASKEESVREIRRLVSLFGCPKSIRTDGGGQFIASEFEDLLKSFGISHIKTIPGDHEANGKVERLNREVRRLLRIYSLENDFLNYHEFCDWCCLAINSREHSVTKQSPFAALFARESFFTSSDKEIDGESEVVEVSTYVKDLKERMHGLHKEITDIDAPQTEEALAVDEFKIGDLVLWKKETIKSKQKSLLAGPFVVKEKQSDFRYVLKKLDGDETFLVPLKRIIPFIPGNHDHDSLIKAAAKDDEEFQVECILRHKFGTKKPIKFKIRWKHYGEEEDSWEDYTTVKDLEALDEYFAKHPNLKKKFIRKEVNAI</sequence>
<dbReference type="InterPro" id="IPR043128">
    <property type="entry name" value="Rev_trsase/Diguanyl_cyclase"/>
</dbReference>
<evidence type="ECO:0000259" key="11">
    <source>
        <dbReference type="PROSITE" id="PS50994"/>
    </source>
</evidence>
<dbReference type="InterPro" id="IPR000953">
    <property type="entry name" value="Chromo/chromo_shadow_dom"/>
</dbReference>
<comment type="caution">
    <text evidence="12">The sequence shown here is derived from an EMBL/GenBank/DDBJ whole genome shotgun (WGS) entry which is preliminary data.</text>
</comment>
<feature type="domain" description="Reverse transcriptase" evidence="10">
    <location>
        <begin position="512"/>
        <end position="691"/>
    </location>
</feature>
<dbReference type="InterPro" id="IPR036397">
    <property type="entry name" value="RNaseH_sf"/>
</dbReference>
<dbReference type="Gene3D" id="2.40.50.40">
    <property type="match status" value="1"/>
</dbReference>
<evidence type="ECO:0000259" key="10">
    <source>
        <dbReference type="PROSITE" id="PS50878"/>
    </source>
</evidence>
<dbReference type="PANTHER" id="PTHR37984:SF5">
    <property type="entry name" value="PROTEIN NYNRIN-LIKE"/>
    <property type="match status" value="1"/>
</dbReference>
<dbReference type="Gene3D" id="3.10.20.370">
    <property type="match status" value="1"/>
</dbReference>
<keyword evidence="6" id="KW-0695">RNA-directed DNA polymerase</keyword>
<dbReference type="SMART" id="SM00343">
    <property type="entry name" value="ZnF_C2HC"/>
    <property type="match status" value="2"/>
</dbReference>
<evidence type="ECO:0000256" key="6">
    <source>
        <dbReference type="ARBA" id="ARBA00022918"/>
    </source>
</evidence>
<dbReference type="Pfam" id="PF00385">
    <property type="entry name" value="Chromo"/>
    <property type="match status" value="1"/>
</dbReference>
<dbReference type="Gene3D" id="4.10.60.10">
    <property type="entry name" value="Zinc finger, CCHC-type"/>
    <property type="match status" value="1"/>
</dbReference>
<feature type="domain" description="Integrase catalytic" evidence="11">
    <location>
        <begin position="993"/>
        <end position="1152"/>
    </location>
</feature>
<accession>A0ABQ5KJM9</accession>
<dbReference type="PROSITE" id="PS50994">
    <property type="entry name" value="INTEGRASE"/>
    <property type="match status" value="1"/>
</dbReference>
<dbReference type="InterPro" id="IPR023780">
    <property type="entry name" value="Chromo_domain"/>
</dbReference>
<keyword evidence="1" id="KW-0808">Transferase</keyword>
<dbReference type="InterPro" id="IPR050951">
    <property type="entry name" value="Retrovirus_Pol_polyprotein"/>
</dbReference>
<dbReference type="Pfam" id="PF00078">
    <property type="entry name" value="RVT_1"/>
    <property type="match status" value="1"/>
</dbReference>
<evidence type="ECO:0000259" key="9">
    <source>
        <dbReference type="PROSITE" id="PS50158"/>
    </source>
</evidence>
<feature type="domain" description="CCHC-type" evidence="9">
    <location>
        <begin position="262"/>
        <end position="277"/>
    </location>
</feature>
<dbReference type="InterPro" id="IPR001878">
    <property type="entry name" value="Znf_CCHC"/>
</dbReference>
<gene>
    <name evidence="12" type="ORF">ADUPG1_006812</name>
</gene>
<keyword evidence="7" id="KW-0862">Zinc</keyword>
<dbReference type="CDD" id="cd00024">
    <property type="entry name" value="CD_CSD"/>
    <property type="match status" value="1"/>
</dbReference>
<evidence type="ECO:0000256" key="5">
    <source>
        <dbReference type="ARBA" id="ARBA00022801"/>
    </source>
</evidence>
<dbReference type="InterPro" id="IPR001969">
    <property type="entry name" value="Aspartic_peptidase_AS"/>
</dbReference>
<keyword evidence="7" id="KW-0863">Zinc-finger</keyword>
<keyword evidence="5" id="KW-0378">Hydrolase</keyword>
<dbReference type="InterPro" id="IPR036875">
    <property type="entry name" value="Znf_CCHC_sf"/>
</dbReference>
<protein>
    <submittedName>
        <fullName evidence="12">Transposon Tf2-6 polyprotein</fullName>
    </submittedName>
</protein>
<dbReference type="CDD" id="cd09274">
    <property type="entry name" value="RNase_HI_RT_Ty3"/>
    <property type="match status" value="1"/>
</dbReference>
<keyword evidence="3" id="KW-0540">Nuclease</keyword>
<evidence type="ECO:0000256" key="7">
    <source>
        <dbReference type="PROSITE-ProRule" id="PRU00047"/>
    </source>
</evidence>
<dbReference type="Pfam" id="PF17917">
    <property type="entry name" value="RT_RNaseH"/>
    <property type="match status" value="1"/>
</dbReference>
<dbReference type="CDD" id="cd00303">
    <property type="entry name" value="retropepsin_like"/>
    <property type="match status" value="1"/>
</dbReference>
<dbReference type="InterPro" id="IPR001584">
    <property type="entry name" value="Integrase_cat-core"/>
</dbReference>
<dbReference type="PROSITE" id="PS50158">
    <property type="entry name" value="ZF_CCHC"/>
    <property type="match status" value="2"/>
</dbReference>
<dbReference type="SUPFAM" id="SSF57756">
    <property type="entry name" value="Retrovirus zinc finger-like domains"/>
    <property type="match status" value="2"/>
</dbReference>
<keyword evidence="2" id="KW-0548">Nucleotidyltransferase</keyword>
<dbReference type="SUPFAM" id="SSF53098">
    <property type="entry name" value="Ribonuclease H-like"/>
    <property type="match status" value="1"/>
</dbReference>
<keyword evidence="4" id="KW-0255">Endonuclease</keyword>
<reference evidence="12" key="1">
    <citation type="submission" date="2022-03" db="EMBL/GenBank/DDBJ databases">
        <title>Draft genome sequence of Aduncisulcus paluster, a free-living microaerophilic Fornicata.</title>
        <authorList>
            <person name="Yuyama I."/>
            <person name="Kume K."/>
            <person name="Tamura T."/>
            <person name="Inagaki Y."/>
            <person name="Hashimoto T."/>
        </authorList>
    </citation>
    <scope>NUCLEOTIDE SEQUENCE</scope>
    <source>
        <strain evidence="12">NY0171</strain>
    </source>
</reference>
<dbReference type="InterPro" id="IPR016197">
    <property type="entry name" value="Chromo-like_dom_sf"/>
</dbReference>
<evidence type="ECO:0000256" key="3">
    <source>
        <dbReference type="ARBA" id="ARBA00022722"/>
    </source>
</evidence>
<evidence type="ECO:0000313" key="13">
    <source>
        <dbReference type="Proteomes" id="UP001057375"/>
    </source>
</evidence>
<proteinExistence type="predicted"/>
<organism evidence="12 13">
    <name type="scientific">Aduncisulcus paluster</name>
    <dbReference type="NCBI Taxonomy" id="2918883"/>
    <lineage>
        <taxon>Eukaryota</taxon>
        <taxon>Metamonada</taxon>
        <taxon>Carpediemonas-like organisms</taxon>
        <taxon>Aduncisulcus</taxon>
    </lineage>
</organism>
<dbReference type="Gene3D" id="3.10.10.10">
    <property type="entry name" value="HIV Type 1 Reverse Transcriptase, subunit A, domain 1"/>
    <property type="match status" value="1"/>
</dbReference>
<dbReference type="PROSITE" id="PS50878">
    <property type="entry name" value="RT_POL"/>
    <property type="match status" value="1"/>
</dbReference>
<dbReference type="CDD" id="cd01647">
    <property type="entry name" value="RT_LTR"/>
    <property type="match status" value="1"/>
</dbReference>
<dbReference type="InterPro" id="IPR000477">
    <property type="entry name" value="RT_dom"/>
</dbReference>
<evidence type="ECO:0000256" key="4">
    <source>
        <dbReference type="ARBA" id="ARBA00022759"/>
    </source>
</evidence>
<dbReference type="InterPro" id="IPR041373">
    <property type="entry name" value="RT_RNaseH"/>
</dbReference>
<dbReference type="SUPFAM" id="SSF56672">
    <property type="entry name" value="DNA/RNA polymerases"/>
    <property type="match status" value="1"/>
</dbReference>
<dbReference type="Gene3D" id="3.30.420.10">
    <property type="entry name" value="Ribonuclease H-like superfamily/Ribonuclease H"/>
    <property type="match status" value="1"/>
</dbReference>
<dbReference type="PANTHER" id="PTHR37984">
    <property type="entry name" value="PROTEIN CBG26694"/>
    <property type="match status" value="1"/>
</dbReference>
<feature type="domain" description="Chromo" evidence="8">
    <location>
        <begin position="1284"/>
        <end position="1343"/>
    </location>
</feature>
<dbReference type="Pfam" id="PF00665">
    <property type="entry name" value="rve"/>
    <property type="match status" value="1"/>
</dbReference>
<dbReference type="InterPro" id="IPR012337">
    <property type="entry name" value="RNaseH-like_sf"/>
</dbReference>
<dbReference type="EMBL" id="BQXS01010043">
    <property type="protein sequence ID" value="GKT32732.1"/>
    <property type="molecule type" value="Genomic_DNA"/>
</dbReference>
<dbReference type="PROSITE" id="PS50013">
    <property type="entry name" value="CHROMO_2"/>
    <property type="match status" value="1"/>
</dbReference>
<evidence type="ECO:0000256" key="2">
    <source>
        <dbReference type="ARBA" id="ARBA00022695"/>
    </source>
</evidence>
<dbReference type="PROSITE" id="PS00141">
    <property type="entry name" value="ASP_PROTEASE"/>
    <property type="match status" value="1"/>
</dbReference>
<evidence type="ECO:0000256" key="1">
    <source>
        <dbReference type="ARBA" id="ARBA00022679"/>
    </source>
</evidence>
<feature type="domain" description="CCHC-type" evidence="9">
    <location>
        <begin position="205"/>
        <end position="219"/>
    </location>
</feature>
<dbReference type="SMART" id="SM00298">
    <property type="entry name" value="CHROMO"/>
    <property type="match status" value="1"/>
</dbReference>
<dbReference type="InterPro" id="IPR043502">
    <property type="entry name" value="DNA/RNA_pol_sf"/>
</dbReference>
<evidence type="ECO:0000313" key="12">
    <source>
        <dbReference type="EMBL" id="GKT32732.1"/>
    </source>
</evidence>
<dbReference type="Proteomes" id="UP001057375">
    <property type="component" value="Unassembled WGS sequence"/>
</dbReference>
<name>A0ABQ5KJM9_9EUKA</name>
<dbReference type="SUPFAM" id="SSF54160">
    <property type="entry name" value="Chromo domain-like"/>
    <property type="match status" value="1"/>
</dbReference>
<keyword evidence="13" id="KW-1185">Reference proteome</keyword>
<evidence type="ECO:0000259" key="8">
    <source>
        <dbReference type="PROSITE" id="PS50013"/>
    </source>
</evidence>